<dbReference type="AlphaFoldDB" id="A0A1T5EXR3"/>
<gene>
    <name evidence="1" type="ORF">SAMN05660349_03210</name>
</gene>
<dbReference type="Pfam" id="PF20244">
    <property type="entry name" value="DUF6599"/>
    <property type="match status" value="1"/>
</dbReference>
<protein>
    <submittedName>
        <fullName evidence="1">Uncharacterized protein</fullName>
    </submittedName>
</protein>
<name>A0A1T5EXR3_9BACT</name>
<dbReference type="Proteomes" id="UP000190852">
    <property type="component" value="Unassembled WGS sequence"/>
</dbReference>
<dbReference type="InterPro" id="IPR046534">
    <property type="entry name" value="DUF6599"/>
</dbReference>
<proteinExistence type="predicted"/>
<evidence type="ECO:0000313" key="1">
    <source>
        <dbReference type="EMBL" id="SKB88706.1"/>
    </source>
</evidence>
<accession>A0A1T5EXR3</accession>
<evidence type="ECO:0000313" key="2">
    <source>
        <dbReference type="Proteomes" id="UP000190852"/>
    </source>
</evidence>
<keyword evidence="2" id="KW-1185">Reference proteome</keyword>
<organism evidence="1 2">
    <name type="scientific">Parabacteroides chartae</name>
    <dbReference type="NCBI Taxonomy" id="1037355"/>
    <lineage>
        <taxon>Bacteria</taxon>
        <taxon>Pseudomonadati</taxon>
        <taxon>Bacteroidota</taxon>
        <taxon>Bacteroidia</taxon>
        <taxon>Bacteroidales</taxon>
        <taxon>Tannerellaceae</taxon>
        <taxon>Parabacteroides</taxon>
    </lineage>
</organism>
<sequence length="256" mass="28972">MKEKIGCLIAFFLIPLFIYAQQIKDVEVKRERVFTGEGLYGYMNGGADLYLEYGVYKLTARDLIYKGEEYMLEIYELPSPEDAFGIYSLHVFKCMRADTLGCIDCLSTYQLQRVSGNKYISLVFPTGSAVARNEADSLLRLFVSENEEKPAIPDILDIKEPLSGNLKFARGKLSASNVQSSLFNLLDGVKIKALWHLSGKATRENRALIYPEDKVNIKLIKSRIPDEDVLMTGENYIFIKCREEESPAQNSSPFGF</sequence>
<reference evidence="2" key="1">
    <citation type="submission" date="2017-02" db="EMBL/GenBank/DDBJ databases">
        <authorList>
            <person name="Varghese N."/>
            <person name="Submissions S."/>
        </authorList>
    </citation>
    <scope>NUCLEOTIDE SEQUENCE [LARGE SCALE GENOMIC DNA]</scope>
    <source>
        <strain evidence="2">DSM 24967</strain>
    </source>
</reference>
<dbReference type="RefSeq" id="WP_079684571.1">
    <property type="nucleotide sequence ID" value="NZ_FUYQ01000033.1"/>
</dbReference>
<dbReference type="EMBL" id="FUYQ01000033">
    <property type="protein sequence ID" value="SKB88706.1"/>
    <property type="molecule type" value="Genomic_DNA"/>
</dbReference>